<dbReference type="OrthoDB" id="3519926at2"/>
<dbReference type="Gene3D" id="3.40.50.2300">
    <property type="match status" value="1"/>
</dbReference>
<dbReference type="InterPro" id="IPR000792">
    <property type="entry name" value="Tscrpt_reg_LuxR_C"/>
</dbReference>
<dbReference type="PROSITE" id="PS50110">
    <property type="entry name" value="RESPONSE_REGULATORY"/>
    <property type="match status" value="1"/>
</dbReference>
<dbReference type="PRINTS" id="PR00038">
    <property type="entry name" value="HTHLUXR"/>
</dbReference>
<evidence type="ECO:0000259" key="7">
    <source>
        <dbReference type="PROSITE" id="PS50110"/>
    </source>
</evidence>
<reference evidence="8 9" key="1">
    <citation type="submission" date="2018-05" db="EMBL/GenBank/DDBJ databases">
        <title>Evolution of GPA BGCs.</title>
        <authorList>
            <person name="Waglechner N."/>
            <person name="Wright G.D."/>
        </authorList>
    </citation>
    <scope>NUCLEOTIDE SEQUENCE [LARGE SCALE GENOMIC DNA]</scope>
    <source>
        <strain evidence="8 9">A82846</strain>
    </source>
</reference>
<evidence type="ECO:0000259" key="6">
    <source>
        <dbReference type="PROSITE" id="PS50043"/>
    </source>
</evidence>
<dbReference type="RefSeq" id="WP_037268158.1">
    <property type="nucleotide sequence ID" value="NZ_QHKI01000021.1"/>
</dbReference>
<dbReference type="SMART" id="SM00448">
    <property type="entry name" value="REC"/>
    <property type="match status" value="1"/>
</dbReference>
<dbReference type="InterPro" id="IPR039420">
    <property type="entry name" value="WalR-like"/>
</dbReference>
<keyword evidence="4" id="KW-0804">Transcription</keyword>
<dbReference type="SMART" id="SM00421">
    <property type="entry name" value="HTH_LUXR"/>
    <property type="match status" value="1"/>
</dbReference>
<sequence length="215" mass="23498">MRVVIAEDNVLLAEGLNLLLRTSGIEVVATAGDGEAFVEAVREHRPDVTIVDVRLPPSFRDEGLRAALAVRAEFPSLPVLVLSQYVEETYATELLSDGRGGIGYLLKDRVSRVDEFVDALRRVADGGTVMDPEVVAQLLVRRRRGHDPVSTLSPREKEVLGLMAEGHANSDIATKLVVTERAVHKHIGNIFAKLDLPPSDGGHRRVLAVLAYLNR</sequence>
<dbReference type="Pfam" id="PF00196">
    <property type="entry name" value="GerE"/>
    <property type="match status" value="1"/>
</dbReference>
<keyword evidence="3 8" id="KW-0238">DNA-binding</keyword>
<keyword evidence="2" id="KW-0805">Transcription regulation</keyword>
<dbReference type="InterPro" id="IPR011006">
    <property type="entry name" value="CheY-like_superfamily"/>
</dbReference>
<dbReference type="AlphaFoldDB" id="A0A428Z6M1"/>
<dbReference type="GO" id="GO:0000160">
    <property type="term" value="P:phosphorelay signal transduction system"/>
    <property type="evidence" value="ECO:0007669"/>
    <property type="project" value="InterPro"/>
</dbReference>
<dbReference type="GO" id="GO:0006355">
    <property type="term" value="P:regulation of DNA-templated transcription"/>
    <property type="evidence" value="ECO:0007669"/>
    <property type="project" value="InterPro"/>
</dbReference>
<evidence type="ECO:0000256" key="5">
    <source>
        <dbReference type="PROSITE-ProRule" id="PRU00169"/>
    </source>
</evidence>
<feature type="modified residue" description="4-aspartylphosphate" evidence="5">
    <location>
        <position position="52"/>
    </location>
</feature>
<dbReference type="SUPFAM" id="SSF52172">
    <property type="entry name" value="CheY-like"/>
    <property type="match status" value="1"/>
</dbReference>
<proteinExistence type="predicted"/>
<evidence type="ECO:0000256" key="3">
    <source>
        <dbReference type="ARBA" id="ARBA00023125"/>
    </source>
</evidence>
<keyword evidence="1 5" id="KW-0597">Phosphoprotein</keyword>
<evidence type="ECO:0000256" key="1">
    <source>
        <dbReference type="ARBA" id="ARBA00022553"/>
    </source>
</evidence>
<dbReference type="Proteomes" id="UP000287547">
    <property type="component" value="Unassembled WGS sequence"/>
</dbReference>
<dbReference type="Pfam" id="PF00072">
    <property type="entry name" value="Response_reg"/>
    <property type="match status" value="1"/>
</dbReference>
<feature type="domain" description="HTH luxR-type" evidence="6">
    <location>
        <begin position="145"/>
        <end position="215"/>
    </location>
</feature>
<dbReference type="PROSITE" id="PS50043">
    <property type="entry name" value="HTH_LUXR_2"/>
    <property type="match status" value="1"/>
</dbReference>
<evidence type="ECO:0000256" key="4">
    <source>
        <dbReference type="ARBA" id="ARBA00023163"/>
    </source>
</evidence>
<dbReference type="CDD" id="cd17535">
    <property type="entry name" value="REC_NarL-like"/>
    <property type="match status" value="1"/>
</dbReference>
<dbReference type="InterPro" id="IPR001789">
    <property type="entry name" value="Sig_transdc_resp-reg_receiver"/>
</dbReference>
<dbReference type="EMBL" id="QHKI01000021">
    <property type="protein sequence ID" value="RSM82831.1"/>
    <property type="molecule type" value="Genomic_DNA"/>
</dbReference>
<protein>
    <submittedName>
        <fullName evidence="8">DNA-binding response regulator</fullName>
    </submittedName>
</protein>
<dbReference type="PANTHER" id="PTHR43214">
    <property type="entry name" value="TWO-COMPONENT RESPONSE REGULATOR"/>
    <property type="match status" value="1"/>
</dbReference>
<evidence type="ECO:0000256" key="2">
    <source>
        <dbReference type="ARBA" id="ARBA00023015"/>
    </source>
</evidence>
<organism evidence="8 9">
    <name type="scientific">Kibdelosporangium aridum</name>
    <dbReference type="NCBI Taxonomy" id="2030"/>
    <lineage>
        <taxon>Bacteria</taxon>
        <taxon>Bacillati</taxon>
        <taxon>Actinomycetota</taxon>
        <taxon>Actinomycetes</taxon>
        <taxon>Pseudonocardiales</taxon>
        <taxon>Pseudonocardiaceae</taxon>
        <taxon>Kibdelosporangium</taxon>
    </lineage>
</organism>
<accession>A0A428Z6M1</accession>
<evidence type="ECO:0000313" key="9">
    <source>
        <dbReference type="Proteomes" id="UP000287547"/>
    </source>
</evidence>
<feature type="domain" description="Response regulatory" evidence="7">
    <location>
        <begin position="2"/>
        <end position="122"/>
    </location>
</feature>
<name>A0A428Z6M1_KIBAR</name>
<dbReference type="CDD" id="cd06170">
    <property type="entry name" value="LuxR_C_like"/>
    <property type="match status" value="1"/>
</dbReference>
<dbReference type="InterPro" id="IPR058245">
    <property type="entry name" value="NreC/VraR/RcsB-like_REC"/>
</dbReference>
<comment type="caution">
    <text evidence="8">The sequence shown here is derived from an EMBL/GenBank/DDBJ whole genome shotgun (WGS) entry which is preliminary data.</text>
</comment>
<gene>
    <name evidence="8" type="ORF">DMH04_24815</name>
</gene>
<evidence type="ECO:0000313" key="8">
    <source>
        <dbReference type="EMBL" id="RSM82831.1"/>
    </source>
</evidence>
<dbReference type="GO" id="GO:0003677">
    <property type="term" value="F:DNA binding"/>
    <property type="evidence" value="ECO:0007669"/>
    <property type="project" value="UniProtKB-KW"/>
</dbReference>
<dbReference type="PANTHER" id="PTHR43214:SF24">
    <property type="entry name" value="TRANSCRIPTIONAL REGULATORY PROTEIN NARL-RELATED"/>
    <property type="match status" value="1"/>
</dbReference>